<dbReference type="InterPro" id="IPR000504">
    <property type="entry name" value="RRM_dom"/>
</dbReference>
<feature type="domain" description="RRM" evidence="5">
    <location>
        <begin position="451"/>
        <end position="525"/>
    </location>
</feature>
<evidence type="ECO:0000256" key="2">
    <source>
        <dbReference type="ARBA" id="ARBA00022884"/>
    </source>
</evidence>
<evidence type="ECO:0000259" key="5">
    <source>
        <dbReference type="PROSITE" id="PS50102"/>
    </source>
</evidence>
<feature type="region of interest" description="Disordered" evidence="4">
    <location>
        <begin position="40"/>
        <end position="79"/>
    </location>
</feature>
<protein>
    <recommendedName>
        <fullName evidence="5">RRM domain-containing protein</fullName>
    </recommendedName>
</protein>
<feature type="compositionally biased region" description="Acidic residues" evidence="4">
    <location>
        <begin position="49"/>
        <end position="79"/>
    </location>
</feature>
<dbReference type="AlphaFoldDB" id="A0A811KC25"/>
<keyword evidence="7" id="KW-1185">Reference proteome</keyword>
<dbReference type="InterPro" id="IPR011990">
    <property type="entry name" value="TPR-like_helical_dom_sf"/>
</dbReference>
<reference evidence="6" key="1">
    <citation type="submission" date="2020-09" db="EMBL/GenBank/DDBJ databases">
        <authorList>
            <person name="Kikuchi T."/>
        </authorList>
    </citation>
    <scope>NUCLEOTIDE SEQUENCE</scope>
    <source>
        <strain evidence="6">SH1</strain>
    </source>
</reference>
<dbReference type="InterPro" id="IPR003107">
    <property type="entry name" value="HAT"/>
</dbReference>
<dbReference type="Gene3D" id="1.25.40.10">
    <property type="entry name" value="Tetratricopeptide repeat domain"/>
    <property type="match status" value="1"/>
</dbReference>
<dbReference type="CDD" id="cd00590">
    <property type="entry name" value="RRM_SF"/>
    <property type="match status" value="1"/>
</dbReference>
<evidence type="ECO:0000313" key="6">
    <source>
        <dbReference type="EMBL" id="CAD5212455.1"/>
    </source>
</evidence>
<dbReference type="Gene3D" id="3.30.70.330">
    <property type="match status" value="2"/>
</dbReference>
<evidence type="ECO:0000256" key="4">
    <source>
        <dbReference type="SAM" id="MobiDB-lite"/>
    </source>
</evidence>
<gene>
    <name evidence="6" type="ORF">BOKJ2_LOCUS4256</name>
</gene>
<dbReference type="SMART" id="SM00360">
    <property type="entry name" value="RRM"/>
    <property type="match status" value="2"/>
</dbReference>
<keyword evidence="1" id="KW-0677">Repeat</keyword>
<dbReference type="InterPro" id="IPR035979">
    <property type="entry name" value="RBD_domain_sf"/>
</dbReference>
<feature type="compositionally biased region" description="Basic and acidic residues" evidence="4">
    <location>
        <begin position="353"/>
        <end position="367"/>
    </location>
</feature>
<proteinExistence type="predicted"/>
<dbReference type="Proteomes" id="UP000614601">
    <property type="component" value="Unassembled WGS sequence"/>
</dbReference>
<keyword evidence="2 3" id="KW-0694">RNA-binding</keyword>
<dbReference type="PANTHER" id="PTHR23236:SF119">
    <property type="entry name" value="NUCLEAR RNA-BINDING PROTEIN SART-3"/>
    <property type="match status" value="1"/>
</dbReference>
<dbReference type="EMBL" id="CAJFDH010000002">
    <property type="protein sequence ID" value="CAD5212455.1"/>
    <property type="molecule type" value="Genomic_DNA"/>
</dbReference>
<evidence type="ECO:0000256" key="1">
    <source>
        <dbReference type="ARBA" id="ARBA00022737"/>
    </source>
</evidence>
<dbReference type="SUPFAM" id="SSF54928">
    <property type="entry name" value="RNA-binding domain, RBD"/>
    <property type="match status" value="2"/>
</dbReference>
<organism evidence="6 7">
    <name type="scientific">Bursaphelenchus okinawaensis</name>
    <dbReference type="NCBI Taxonomy" id="465554"/>
    <lineage>
        <taxon>Eukaryota</taxon>
        <taxon>Metazoa</taxon>
        <taxon>Ecdysozoa</taxon>
        <taxon>Nematoda</taxon>
        <taxon>Chromadorea</taxon>
        <taxon>Rhabditida</taxon>
        <taxon>Tylenchina</taxon>
        <taxon>Tylenchomorpha</taxon>
        <taxon>Aphelenchoidea</taxon>
        <taxon>Aphelenchoididae</taxon>
        <taxon>Bursaphelenchus</taxon>
    </lineage>
</organism>
<dbReference type="PANTHER" id="PTHR23236">
    <property type="entry name" value="EUKARYOTIC TRANSLATION INITIATION FACTOR 4B/4H"/>
    <property type="match status" value="1"/>
</dbReference>
<feature type="domain" description="RRM" evidence="5">
    <location>
        <begin position="543"/>
        <end position="619"/>
    </location>
</feature>
<dbReference type="Proteomes" id="UP000783686">
    <property type="component" value="Unassembled WGS sequence"/>
</dbReference>
<dbReference type="InterPro" id="IPR012677">
    <property type="entry name" value="Nucleotide-bd_a/b_plait_sf"/>
</dbReference>
<evidence type="ECO:0000256" key="3">
    <source>
        <dbReference type="PROSITE-ProRule" id="PRU00176"/>
    </source>
</evidence>
<dbReference type="SMART" id="SM00386">
    <property type="entry name" value="HAT"/>
    <property type="match status" value="3"/>
</dbReference>
<name>A0A811KC25_9BILA</name>
<feature type="region of interest" description="Disordered" evidence="4">
    <location>
        <begin position="339"/>
        <end position="452"/>
    </location>
</feature>
<dbReference type="GO" id="GO:0006396">
    <property type="term" value="P:RNA processing"/>
    <property type="evidence" value="ECO:0007669"/>
    <property type="project" value="InterPro"/>
</dbReference>
<accession>A0A811KC25</accession>
<dbReference type="GO" id="GO:0003723">
    <property type="term" value="F:RNA binding"/>
    <property type="evidence" value="ECO:0007669"/>
    <property type="project" value="UniProtKB-UniRule"/>
</dbReference>
<sequence>MGEQGIGPQIPMVGVSVDVTESDENQEDVMAEYQRRLAELEAAEAEKAADDEEEDVTDESDEEMDSDLEEAMDTEEPDGLSEIPIEKLIEALYRERDDDKADPSEVIVMFEEVLKRDPSLAHTWLDYGDYMEKIKECGKAVEILKRAMKAVPDYIHIVRSALLSYEKAGVDVKEIKALFNKNKDNIYSQEDGHLFYTTYIYILRRKGASVDELDQVFQQGMTELEGLFGDYWDSDTTFRRNYAYFCYTKKKDSEKAYELWKSIMRGNGSKAEFWLQFVQVERAYGSIQNVRKLLYDAVNSVTDNPVAIFTYFVQFEREEGTRDQVDKALFKINTRNRQLETKLKGKKPQQSRENARKEPRQQKERPQKAGKRQILQEVEVEPKRRKESLKEEKVQVDKDGFAVPVLPVKAKSSPIREEKGNENGESSRNGQKQQAEEGGESSQGSEGTPDRTIFLSNINFSWKEFDVRKLFPNAVEIRMPMRSQTQCKGYAYVDFATKEDTEKALAQDGEHKSNGRPIHISAYQPHGKGEKAPFKFGTQREENKLFVRNVHYELTNDQLKDFFDKFAPVKSARIVTRPNGQPKGIAYVEFEAKEDAEKALKADGQKLHSRKIAVAISDPSVKKEAPNKEVTIPKTPVDPHKQMLAFKPRAARLVVEKK</sequence>
<dbReference type="PROSITE" id="PS50102">
    <property type="entry name" value="RRM"/>
    <property type="match status" value="2"/>
</dbReference>
<dbReference type="Pfam" id="PF00076">
    <property type="entry name" value="RRM_1"/>
    <property type="match status" value="2"/>
</dbReference>
<dbReference type="OrthoDB" id="6921389at2759"/>
<dbReference type="SUPFAM" id="SSF48452">
    <property type="entry name" value="TPR-like"/>
    <property type="match status" value="1"/>
</dbReference>
<evidence type="ECO:0000313" key="7">
    <source>
        <dbReference type="Proteomes" id="UP000614601"/>
    </source>
</evidence>
<feature type="compositionally biased region" description="Basic and acidic residues" evidence="4">
    <location>
        <begin position="380"/>
        <end position="400"/>
    </location>
</feature>
<dbReference type="EMBL" id="CAJFCW020000002">
    <property type="protein sequence ID" value="CAG9096120.1"/>
    <property type="molecule type" value="Genomic_DNA"/>
</dbReference>
<comment type="caution">
    <text evidence="6">The sequence shown here is derived from an EMBL/GenBank/DDBJ whole genome shotgun (WGS) entry which is preliminary data.</text>
</comment>